<sequence length="490" mass="56871">MDTEHKKFASSNGIMDRFKSHEGWNYSKVQLDRLQDAMAKLPPEQVCSFIEAKAKALRTRREQTPLLVRWKKEEKAIRAGERQYAQAQRHQAIKQKLIDLGWGEELDMVDEEEFRLHPLVAQPKPLTERIWNGIKTQMIDYMVECQQGRLYDERGDLVRQRLRALQRATASTLYNNEDGPSLYQIATGIPEITKILRLPEDVVIDEESFDWVLSELPSFIDNWKNTVRTRLSNLVRANVDIAETTDPFALAVAVSFRCKRCLGLFRPPWLFSHHCTVPLRPSSAELDYCTALIAETFTDQQCESDDFKDLAEIRKHVIALCGEDPKTATADELDSSAVRLTCPQHNYTGVISVMTWSAMVEHYRLHHRTLSDLGQLQVVPERFREIYRRLERITWSSAENKLANMNVWQCLHCKSRRLMTLSQITHHMLFQSLISPSTHPSDRRTDERKNMKCVRDCPEVVYLFDASMRVELDDLYHSLSDWTAATFVEL</sequence>
<dbReference type="OrthoDB" id="2322499at2759"/>
<gene>
    <name evidence="1" type="ORF">PsYK624_029240</name>
</gene>
<evidence type="ECO:0000313" key="1">
    <source>
        <dbReference type="EMBL" id="GJE86841.1"/>
    </source>
</evidence>
<dbReference type="AlphaFoldDB" id="A0A9P3G224"/>
<proteinExistence type="predicted"/>
<reference evidence="1 2" key="1">
    <citation type="submission" date="2021-08" db="EMBL/GenBank/DDBJ databases">
        <title>Draft Genome Sequence of Phanerochaete sordida strain YK-624.</title>
        <authorList>
            <person name="Mori T."/>
            <person name="Dohra H."/>
            <person name="Suzuki T."/>
            <person name="Kawagishi H."/>
            <person name="Hirai H."/>
        </authorList>
    </citation>
    <scope>NUCLEOTIDE SEQUENCE [LARGE SCALE GENOMIC DNA]</scope>
    <source>
        <strain evidence="1 2">YK-624</strain>
    </source>
</reference>
<dbReference type="Proteomes" id="UP000703269">
    <property type="component" value="Unassembled WGS sequence"/>
</dbReference>
<comment type="caution">
    <text evidence="1">The sequence shown here is derived from an EMBL/GenBank/DDBJ whole genome shotgun (WGS) entry which is preliminary data.</text>
</comment>
<organism evidence="1 2">
    <name type="scientific">Phanerochaete sordida</name>
    <dbReference type="NCBI Taxonomy" id="48140"/>
    <lineage>
        <taxon>Eukaryota</taxon>
        <taxon>Fungi</taxon>
        <taxon>Dikarya</taxon>
        <taxon>Basidiomycota</taxon>
        <taxon>Agaricomycotina</taxon>
        <taxon>Agaricomycetes</taxon>
        <taxon>Polyporales</taxon>
        <taxon>Phanerochaetaceae</taxon>
        <taxon>Phanerochaete</taxon>
    </lineage>
</organism>
<dbReference type="EMBL" id="BPQB01000005">
    <property type="protein sequence ID" value="GJE86841.1"/>
    <property type="molecule type" value="Genomic_DNA"/>
</dbReference>
<name>A0A9P3G224_9APHY</name>
<keyword evidence="2" id="KW-1185">Reference proteome</keyword>
<protein>
    <submittedName>
        <fullName evidence="1">Uncharacterized protein</fullName>
    </submittedName>
</protein>
<accession>A0A9P3G224</accession>
<evidence type="ECO:0000313" key="2">
    <source>
        <dbReference type="Proteomes" id="UP000703269"/>
    </source>
</evidence>